<dbReference type="RefSeq" id="WP_343758061.1">
    <property type="nucleotide sequence ID" value="NZ_BAAACG010000001.1"/>
</dbReference>
<evidence type="ECO:0000313" key="2">
    <source>
        <dbReference type="EMBL" id="GAA0732701.1"/>
    </source>
</evidence>
<dbReference type="Proteomes" id="UP001501510">
    <property type="component" value="Unassembled WGS sequence"/>
</dbReference>
<dbReference type="EMBL" id="BAAACG010000001">
    <property type="protein sequence ID" value="GAA0732701.1"/>
    <property type="molecule type" value="Genomic_DNA"/>
</dbReference>
<protein>
    <submittedName>
        <fullName evidence="2">Lantibiotic immunity ABC transporter MutG family permease subunit</fullName>
    </submittedName>
</protein>
<feature type="transmembrane region" description="Helical" evidence="1">
    <location>
        <begin position="191"/>
        <end position="209"/>
    </location>
</feature>
<dbReference type="NCBIfam" id="TIGR03733">
    <property type="entry name" value="lanti_perm_MutG"/>
    <property type="match status" value="1"/>
</dbReference>
<dbReference type="Pfam" id="PF12730">
    <property type="entry name" value="ABC2_membrane_4"/>
    <property type="match status" value="1"/>
</dbReference>
<name>A0ABP3UIA9_9CLOT</name>
<comment type="caution">
    <text evidence="2">The sequence shown here is derived from an EMBL/GenBank/DDBJ whole genome shotgun (WGS) entry which is preliminary data.</text>
</comment>
<keyword evidence="1" id="KW-0472">Membrane</keyword>
<keyword evidence="1" id="KW-1133">Transmembrane helix</keyword>
<keyword evidence="3" id="KW-1185">Reference proteome</keyword>
<gene>
    <name evidence="2" type="ORF">GCM10008906_02680</name>
</gene>
<keyword evidence="1" id="KW-0812">Transmembrane</keyword>
<evidence type="ECO:0000313" key="3">
    <source>
        <dbReference type="Proteomes" id="UP001501510"/>
    </source>
</evidence>
<feature type="transmembrane region" description="Helical" evidence="1">
    <location>
        <begin position="160"/>
        <end position="179"/>
    </location>
</feature>
<organism evidence="2 3">
    <name type="scientific">Clostridium oceanicum</name>
    <dbReference type="NCBI Taxonomy" id="1543"/>
    <lineage>
        <taxon>Bacteria</taxon>
        <taxon>Bacillati</taxon>
        <taxon>Bacillota</taxon>
        <taxon>Clostridia</taxon>
        <taxon>Eubacteriales</taxon>
        <taxon>Clostridiaceae</taxon>
        <taxon>Clostridium</taxon>
    </lineage>
</organism>
<proteinExistence type="predicted"/>
<feature type="transmembrane region" description="Helical" evidence="1">
    <location>
        <begin position="21"/>
        <end position="44"/>
    </location>
</feature>
<reference evidence="3" key="1">
    <citation type="journal article" date="2019" name="Int. J. Syst. Evol. Microbiol.">
        <title>The Global Catalogue of Microorganisms (GCM) 10K type strain sequencing project: providing services to taxonomists for standard genome sequencing and annotation.</title>
        <authorList>
            <consortium name="The Broad Institute Genomics Platform"/>
            <consortium name="The Broad Institute Genome Sequencing Center for Infectious Disease"/>
            <person name="Wu L."/>
            <person name="Ma J."/>
        </authorList>
    </citation>
    <scope>NUCLEOTIDE SEQUENCE [LARGE SCALE GENOMIC DNA]</scope>
    <source>
        <strain evidence="3">JCM 1407</strain>
    </source>
</reference>
<feature type="transmembrane region" description="Helical" evidence="1">
    <location>
        <begin position="95"/>
        <end position="120"/>
    </location>
</feature>
<evidence type="ECO:0000256" key="1">
    <source>
        <dbReference type="SAM" id="Phobius"/>
    </source>
</evidence>
<dbReference type="InterPro" id="IPR022294">
    <property type="entry name" value="ABC-transptr_permeasesu"/>
</dbReference>
<feature type="transmembrane region" description="Helical" evidence="1">
    <location>
        <begin position="132"/>
        <end position="153"/>
    </location>
</feature>
<sequence length="217" mass="24686">MIMFFRFIKSDFIKVKRRPIIFIHFIIPIIGMIMFFQCFSYRISSPTSKIIGLFELAACVFPALTGIVCAMVSRQEYSAGGFQQMLTSHVRYMSFLSKIIVVSILGLFSSILLACGSGIIFKYLLHQSIFGFGYYLYLAGILFISNIFFYVFNFIISLKFGAIQSIVIGVIETLMSPIFTSTLFNGKWLPLPSIVLLTIVIGISCKWFSKWEGRENK</sequence>
<feature type="transmembrane region" description="Helical" evidence="1">
    <location>
        <begin position="50"/>
        <end position="74"/>
    </location>
</feature>
<accession>A0ABP3UIA9</accession>